<dbReference type="EMBL" id="AGJK01000045">
    <property type="protein sequence ID" value="EHP92939.1"/>
    <property type="molecule type" value="Genomic_DNA"/>
</dbReference>
<evidence type="ECO:0000313" key="1">
    <source>
        <dbReference type="EMBL" id="EHP92939.1"/>
    </source>
</evidence>
<reference evidence="1 2" key="1">
    <citation type="submission" date="2011-09" db="EMBL/GenBank/DDBJ databases">
        <title>The draft genome of Methylobacterium extorquens DSM 13060.</title>
        <authorList>
            <consortium name="US DOE Joint Genome Institute (JGI-PGF)"/>
            <person name="Lucas S."/>
            <person name="Han J."/>
            <person name="Lapidus A."/>
            <person name="Cheng J.-F."/>
            <person name="Goodwin L."/>
            <person name="Pitluck S."/>
            <person name="Peters L."/>
            <person name="Land M.L."/>
            <person name="Hauser L."/>
            <person name="Koskimaki J."/>
            <person name="Halonen O."/>
            <person name="Pirttila A."/>
            <person name="Frank C."/>
            <person name="Woyke T.J."/>
        </authorList>
    </citation>
    <scope>NUCLEOTIDE SEQUENCE [LARGE SCALE GENOMIC DNA]</scope>
    <source>
        <strain evidence="1 2">DSM 13060</strain>
    </source>
</reference>
<organism evidence="1 2">
    <name type="scientific">Methylorubrum extorquens DSM 13060</name>
    <dbReference type="NCBI Taxonomy" id="882800"/>
    <lineage>
        <taxon>Bacteria</taxon>
        <taxon>Pseudomonadati</taxon>
        <taxon>Pseudomonadota</taxon>
        <taxon>Alphaproteobacteria</taxon>
        <taxon>Hyphomicrobiales</taxon>
        <taxon>Methylobacteriaceae</taxon>
        <taxon>Methylorubrum</taxon>
    </lineage>
</organism>
<dbReference type="AlphaFoldDB" id="H1KHR1"/>
<sequence length="170" mass="18776">MRLVSEQSEAEIALRQASSKLTTQLRALTANLMRISRGAGAPHQLAEQMTACLDALASCRAAAGHGVPSYDLQAMLNAKSVRDEFRPVEGGTEEDWARWEADGSFAHEHAVEMIRRAALQLTASMLVNQPMHVGRAEGELYEGARQLEAARDKGLAYHRDQVKARRKPRQ</sequence>
<gene>
    <name evidence="1" type="ORF">MetexDRAFT_2173</name>
</gene>
<dbReference type="PATRIC" id="fig|882800.3.peg.2141"/>
<comment type="caution">
    <text evidence="1">The sequence shown here is derived from an EMBL/GenBank/DDBJ whole genome shotgun (WGS) entry which is preliminary data.</text>
</comment>
<evidence type="ECO:0000313" key="2">
    <source>
        <dbReference type="Proteomes" id="UP000004382"/>
    </source>
</evidence>
<dbReference type="Proteomes" id="UP000004382">
    <property type="component" value="Unassembled WGS sequence"/>
</dbReference>
<name>H1KHR1_METEX</name>
<dbReference type="RefSeq" id="WP_003599528.1">
    <property type="nucleotide sequence ID" value="NZ_AGJK01000045.1"/>
</dbReference>
<proteinExistence type="predicted"/>
<accession>H1KHR1</accession>
<protein>
    <submittedName>
        <fullName evidence="1">Uncharacterized protein</fullName>
    </submittedName>
</protein>